<feature type="domain" description="Flagellar hook-associated protein FlgK helical" evidence="8">
    <location>
        <begin position="90"/>
        <end position="310"/>
    </location>
</feature>
<dbReference type="EMBL" id="JFKC01000011">
    <property type="protein sequence ID" value="OSQ50588.1"/>
    <property type="molecule type" value="Genomic_DNA"/>
</dbReference>
<dbReference type="NCBIfam" id="TIGR02492">
    <property type="entry name" value="flgK_ends"/>
    <property type="match status" value="1"/>
</dbReference>
<comment type="similarity">
    <text evidence="3">Belongs to the flagella basal body rod proteins family.</text>
</comment>
<protein>
    <recommendedName>
        <fullName evidence="4">Flagellar hook-associated protein 1</fullName>
    </recommendedName>
</protein>
<evidence type="ECO:0000256" key="1">
    <source>
        <dbReference type="ARBA" id="ARBA00004365"/>
    </source>
</evidence>
<dbReference type="SUPFAM" id="SSF64518">
    <property type="entry name" value="Phase 1 flagellin"/>
    <property type="match status" value="1"/>
</dbReference>
<dbReference type="STRING" id="1123756.MGEO_12385"/>
<evidence type="ECO:0000256" key="2">
    <source>
        <dbReference type="ARBA" id="ARBA00004613"/>
    </source>
</evidence>
<dbReference type="GO" id="GO:0005198">
    <property type="term" value="F:structural molecule activity"/>
    <property type="evidence" value="ECO:0007669"/>
    <property type="project" value="InterPro"/>
</dbReference>
<dbReference type="Pfam" id="PF06429">
    <property type="entry name" value="Flg_bbr_C"/>
    <property type="match status" value="1"/>
</dbReference>
<evidence type="ECO:0000313" key="10">
    <source>
        <dbReference type="Proteomes" id="UP000193926"/>
    </source>
</evidence>
<feature type="domain" description="Flagellar basal-body/hook protein C-terminal" evidence="7">
    <location>
        <begin position="445"/>
        <end position="481"/>
    </location>
</feature>
<keyword evidence="5" id="KW-0964">Secreted</keyword>
<dbReference type="InterPro" id="IPR010930">
    <property type="entry name" value="Flg_bb/hook_C_dom"/>
</dbReference>
<evidence type="ECO:0000259" key="7">
    <source>
        <dbReference type="Pfam" id="PF06429"/>
    </source>
</evidence>
<accession>A0A1X4NJZ8</accession>
<gene>
    <name evidence="9" type="ORF">MGEO_12385</name>
</gene>
<dbReference type="OrthoDB" id="7181295at2"/>
<reference evidence="9 10" key="1">
    <citation type="submission" date="2014-03" db="EMBL/GenBank/DDBJ databases">
        <title>The draft genome sequence of Marivita geojedonensis KCTC 23882.</title>
        <authorList>
            <person name="Lai Q."/>
            <person name="Shao Z."/>
        </authorList>
    </citation>
    <scope>NUCLEOTIDE SEQUENCE [LARGE SCALE GENOMIC DNA]</scope>
    <source>
        <strain evidence="9 10">DPG-138</strain>
    </source>
</reference>
<dbReference type="RefSeq" id="WP_085638070.1">
    <property type="nucleotide sequence ID" value="NZ_JFKC01000011.1"/>
</dbReference>
<keyword evidence="10" id="KW-1185">Reference proteome</keyword>
<name>A0A1X4NJZ8_9RHOB</name>
<evidence type="ECO:0000256" key="3">
    <source>
        <dbReference type="ARBA" id="ARBA00009677"/>
    </source>
</evidence>
<evidence type="ECO:0000256" key="6">
    <source>
        <dbReference type="ARBA" id="ARBA00023143"/>
    </source>
</evidence>
<dbReference type="GO" id="GO:0005576">
    <property type="term" value="C:extracellular region"/>
    <property type="evidence" value="ECO:0007669"/>
    <property type="project" value="UniProtKB-SubCell"/>
</dbReference>
<evidence type="ECO:0000259" key="8">
    <source>
        <dbReference type="Pfam" id="PF22638"/>
    </source>
</evidence>
<dbReference type="AlphaFoldDB" id="A0A1X4NJZ8"/>
<sequence>MSLSGALSNAMSGLTSNARGTTVVSANIANALNESYGRRELQLTTDPNHSSGGVRVAQISRYSDPVLAFQKRMALADHSASGAFAAFKAELERIIGSADTLGSIADKLTRFETALLSAASDPSSTTRLQNLSDAADGLASALRSASGGIDQLRTRADQQIASSVLEINSGLERLEKLNTQIMTARHLGQDTHSLMDNRDMILDRLSEFVPLHVVERDSGTIAVFTAQGRTLLDENAVSLSFETPSTVLPHMTVGNGLLSRLQINGAGIDIPGSGMMNGGSLEAQFVLRDITGSDAQAQLDAIARDVIERFGFGGPDSTLAPSDLGVFTDNGGVFTVANETGLSGRIELNVDLASESNDLWKWRDGLGATFEGDAGNSVLLLALHQQISAAIPPGSASLGTMARSLVAHVQDLSAHQAAQRVQSQEAFSLSSDQLDALRESIASDGVNTDQELQKLIELEKAYAANARVVQVVDDMLSELLRI</sequence>
<dbReference type="PANTHER" id="PTHR30033:SF1">
    <property type="entry name" value="FLAGELLAR HOOK-ASSOCIATED PROTEIN 1"/>
    <property type="match status" value="1"/>
</dbReference>
<organism evidence="9 10">
    <name type="scientific">Marivita geojedonensis</name>
    <dbReference type="NCBI Taxonomy" id="1123756"/>
    <lineage>
        <taxon>Bacteria</taxon>
        <taxon>Pseudomonadati</taxon>
        <taxon>Pseudomonadota</taxon>
        <taxon>Alphaproteobacteria</taxon>
        <taxon>Rhodobacterales</taxon>
        <taxon>Roseobacteraceae</taxon>
        <taxon>Marivita</taxon>
    </lineage>
</organism>
<proteinExistence type="inferred from homology"/>
<dbReference type="GO" id="GO:0044780">
    <property type="term" value="P:bacterial-type flagellum assembly"/>
    <property type="evidence" value="ECO:0007669"/>
    <property type="project" value="InterPro"/>
</dbReference>
<dbReference type="GO" id="GO:0009424">
    <property type="term" value="C:bacterial-type flagellum hook"/>
    <property type="evidence" value="ECO:0007669"/>
    <property type="project" value="InterPro"/>
</dbReference>
<evidence type="ECO:0000256" key="4">
    <source>
        <dbReference type="ARBA" id="ARBA00016244"/>
    </source>
</evidence>
<dbReference type="InterPro" id="IPR053927">
    <property type="entry name" value="FlgK_helical"/>
</dbReference>
<dbReference type="PANTHER" id="PTHR30033">
    <property type="entry name" value="FLAGELLAR HOOK-ASSOCIATED PROTEIN 1"/>
    <property type="match status" value="1"/>
</dbReference>
<comment type="subcellular location">
    <subcellularLocation>
        <location evidence="1">Bacterial flagellum</location>
    </subcellularLocation>
    <subcellularLocation>
        <location evidence="2">Secreted</location>
    </subcellularLocation>
</comment>
<dbReference type="Proteomes" id="UP000193926">
    <property type="component" value="Unassembled WGS sequence"/>
</dbReference>
<dbReference type="Pfam" id="PF22638">
    <property type="entry name" value="FlgK_D1"/>
    <property type="match status" value="1"/>
</dbReference>
<evidence type="ECO:0000313" key="9">
    <source>
        <dbReference type="EMBL" id="OSQ50588.1"/>
    </source>
</evidence>
<evidence type="ECO:0000256" key="5">
    <source>
        <dbReference type="ARBA" id="ARBA00022525"/>
    </source>
</evidence>
<comment type="caution">
    <text evidence="9">The sequence shown here is derived from an EMBL/GenBank/DDBJ whole genome shotgun (WGS) entry which is preliminary data.</text>
</comment>
<keyword evidence="6" id="KW-0975">Bacterial flagellum</keyword>
<dbReference type="InterPro" id="IPR002371">
    <property type="entry name" value="FlgK"/>
</dbReference>